<keyword evidence="1" id="KW-0472">Membrane</keyword>
<dbReference type="AlphaFoldDB" id="A0A1E4R9S1"/>
<keyword evidence="1" id="KW-0812">Transmembrane</keyword>
<dbReference type="Gene3D" id="3.40.30.10">
    <property type="entry name" value="Glutaredoxin"/>
    <property type="match status" value="1"/>
</dbReference>
<evidence type="ECO:0000256" key="1">
    <source>
        <dbReference type="SAM" id="Phobius"/>
    </source>
</evidence>
<keyword evidence="1" id="KW-1133">Transmembrane helix</keyword>
<reference evidence="2 3" key="1">
    <citation type="submission" date="2016-09" db="EMBL/GenBank/DDBJ databases">
        <title>Draft genome sequence of the soil isolate, Lysinibacillus fusiformis M5, a potential hypoxanthine producer.</title>
        <authorList>
            <person name="Gallegos-Monterrosa R."/>
            <person name="Maroti G."/>
            <person name="Balint B."/>
            <person name="Kovacs A.T."/>
        </authorList>
    </citation>
    <scope>NUCLEOTIDE SEQUENCE [LARGE SCALE GENOMIC DNA]</scope>
    <source>
        <strain evidence="2 3">M5</strain>
    </source>
</reference>
<evidence type="ECO:0000313" key="2">
    <source>
        <dbReference type="EMBL" id="ODV57221.1"/>
    </source>
</evidence>
<dbReference type="EMBL" id="MECQ01000001">
    <property type="protein sequence ID" value="ODV57221.1"/>
    <property type="molecule type" value="Genomic_DNA"/>
</dbReference>
<sequence length="144" mass="17235">MVFYCTLIVYIFLMIIFVYITILSKRLKNFIDSFYLQKLIEEKDIGNKKKICLFISFNNKDNLKIIDDITGKYENYEIFLFYKGPEWQKNSISKKINSNNSNIKIFLDEKGVISKYFNINEYPSWIVVDETLLIKQKGKYLYEA</sequence>
<accession>A0A1E4R9S1</accession>
<comment type="caution">
    <text evidence="2">The sequence shown here is derived from an EMBL/GenBank/DDBJ whole genome shotgun (WGS) entry which is preliminary data.</text>
</comment>
<dbReference type="Proteomes" id="UP000094784">
    <property type="component" value="Unassembled WGS sequence"/>
</dbReference>
<proteinExistence type="predicted"/>
<evidence type="ECO:0008006" key="4">
    <source>
        <dbReference type="Google" id="ProtNLM"/>
    </source>
</evidence>
<organism evidence="2 3">
    <name type="scientific">Lysinibacillus fusiformis</name>
    <dbReference type="NCBI Taxonomy" id="28031"/>
    <lineage>
        <taxon>Bacteria</taxon>
        <taxon>Bacillati</taxon>
        <taxon>Bacillota</taxon>
        <taxon>Bacilli</taxon>
        <taxon>Bacillales</taxon>
        <taxon>Bacillaceae</taxon>
        <taxon>Lysinibacillus</taxon>
    </lineage>
</organism>
<feature type="transmembrane region" description="Helical" evidence="1">
    <location>
        <begin position="6"/>
        <end position="24"/>
    </location>
</feature>
<gene>
    <name evidence="2" type="ORF">BG258_15555</name>
</gene>
<protein>
    <recommendedName>
        <fullName evidence="4">Thioredoxin-like fold domain-containing protein</fullName>
    </recommendedName>
</protein>
<name>A0A1E4R9S1_9BACI</name>
<evidence type="ECO:0000313" key="3">
    <source>
        <dbReference type="Proteomes" id="UP000094784"/>
    </source>
</evidence>